<gene>
    <name evidence="1" type="ORF">NLJ89_g7515</name>
</gene>
<reference evidence="1" key="1">
    <citation type="submission" date="2022-07" db="EMBL/GenBank/DDBJ databases">
        <title>Genome Sequence of Agrocybe chaxingu.</title>
        <authorList>
            <person name="Buettner E."/>
        </authorList>
    </citation>
    <scope>NUCLEOTIDE SEQUENCE</scope>
    <source>
        <strain evidence="1">MP-N11</strain>
    </source>
</reference>
<evidence type="ECO:0000313" key="2">
    <source>
        <dbReference type="Proteomes" id="UP001148786"/>
    </source>
</evidence>
<evidence type="ECO:0000313" key="1">
    <source>
        <dbReference type="EMBL" id="KAJ3505248.1"/>
    </source>
</evidence>
<sequence length="112" mass="12236">MVVDDEDSGDDVVEIQQILHMTRFIPKHHGSSRLATVGFPSDEKNTPKAKAPACAFDEVSFATPLNAQGHRRVEMAPRVLLCNVFDFQGDEQALCTHIEDLKASAKKATVGS</sequence>
<dbReference type="Proteomes" id="UP001148786">
    <property type="component" value="Unassembled WGS sequence"/>
</dbReference>
<keyword evidence="2" id="KW-1185">Reference proteome</keyword>
<organism evidence="1 2">
    <name type="scientific">Agrocybe chaxingu</name>
    <dbReference type="NCBI Taxonomy" id="84603"/>
    <lineage>
        <taxon>Eukaryota</taxon>
        <taxon>Fungi</taxon>
        <taxon>Dikarya</taxon>
        <taxon>Basidiomycota</taxon>
        <taxon>Agaricomycotina</taxon>
        <taxon>Agaricomycetes</taxon>
        <taxon>Agaricomycetidae</taxon>
        <taxon>Agaricales</taxon>
        <taxon>Agaricineae</taxon>
        <taxon>Strophariaceae</taxon>
        <taxon>Agrocybe</taxon>
    </lineage>
</organism>
<name>A0A9W8JZ20_9AGAR</name>
<dbReference type="EMBL" id="JANKHO010000905">
    <property type="protein sequence ID" value="KAJ3505248.1"/>
    <property type="molecule type" value="Genomic_DNA"/>
</dbReference>
<comment type="caution">
    <text evidence="1">The sequence shown here is derived from an EMBL/GenBank/DDBJ whole genome shotgun (WGS) entry which is preliminary data.</text>
</comment>
<accession>A0A9W8JZ20</accession>
<dbReference type="AlphaFoldDB" id="A0A9W8JZ20"/>
<proteinExistence type="predicted"/>
<protein>
    <submittedName>
        <fullName evidence="1">Uncharacterized protein</fullName>
    </submittedName>
</protein>